<keyword evidence="3" id="KW-0680">Restriction system</keyword>
<dbReference type="Pfam" id="PF00145">
    <property type="entry name" value="DNA_methylase"/>
    <property type="match status" value="1"/>
</dbReference>
<reference evidence="4 5" key="1">
    <citation type="submission" date="2020-08" db="EMBL/GenBank/DDBJ databases">
        <title>Complete Genome Sequence of Effusibacillus dendaii Strain skT53, Isolated from Farmland soil.</title>
        <authorList>
            <person name="Konishi T."/>
            <person name="Kawasaki H."/>
        </authorList>
    </citation>
    <scope>NUCLEOTIDE SEQUENCE [LARGE SCALE GENOMIC DNA]</scope>
    <source>
        <strain evidence="5">skT53</strain>
    </source>
</reference>
<name>A0A7I8DEZ5_9BACL</name>
<dbReference type="GO" id="GO:0032259">
    <property type="term" value="P:methylation"/>
    <property type="evidence" value="ECO:0007669"/>
    <property type="project" value="UniProtKB-KW"/>
</dbReference>
<dbReference type="Gene3D" id="3.40.50.150">
    <property type="entry name" value="Vaccinia Virus protein VP39"/>
    <property type="match status" value="1"/>
</dbReference>
<evidence type="ECO:0000256" key="2">
    <source>
        <dbReference type="ARBA" id="ARBA00022679"/>
    </source>
</evidence>
<evidence type="ECO:0000256" key="3">
    <source>
        <dbReference type="ARBA" id="ARBA00022747"/>
    </source>
</evidence>
<dbReference type="GO" id="GO:0009307">
    <property type="term" value="P:DNA restriction-modification system"/>
    <property type="evidence" value="ECO:0007669"/>
    <property type="project" value="UniProtKB-KW"/>
</dbReference>
<evidence type="ECO:0000256" key="1">
    <source>
        <dbReference type="ARBA" id="ARBA00022603"/>
    </source>
</evidence>
<accession>A0A7I8DEZ5</accession>
<keyword evidence="2" id="KW-0808">Transferase</keyword>
<dbReference type="Proteomes" id="UP000593802">
    <property type="component" value="Chromosome"/>
</dbReference>
<keyword evidence="5" id="KW-1185">Reference proteome</keyword>
<dbReference type="GO" id="GO:0008168">
    <property type="term" value="F:methyltransferase activity"/>
    <property type="evidence" value="ECO:0007669"/>
    <property type="project" value="UniProtKB-KW"/>
</dbReference>
<organism evidence="4 5">
    <name type="scientific">Effusibacillus dendaii</name>
    <dbReference type="NCBI Taxonomy" id="2743772"/>
    <lineage>
        <taxon>Bacteria</taxon>
        <taxon>Bacillati</taxon>
        <taxon>Bacillota</taxon>
        <taxon>Bacilli</taxon>
        <taxon>Bacillales</taxon>
        <taxon>Alicyclobacillaceae</taxon>
        <taxon>Effusibacillus</taxon>
    </lineage>
</organism>
<keyword evidence="1" id="KW-0489">Methyltransferase</keyword>
<dbReference type="InterPro" id="IPR001525">
    <property type="entry name" value="C5_MeTfrase"/>
</dbReference>
<protein>
    <recommendedName>
        <fullName evidence="6">DNA (cytosine-5-)-methyltransferase</fullName>
    </recommendedName>
</protein>
<dbReference type="InterPro" id="IPR029063">
    <property type="entry name" value="SAM-dependent_MTases_sf"/>
</dbReference>
<dbReference type="EMBL" id="AP023366">
    <property type="protein sequence ID" value="BCJ86481.1"/>
    <property type="molecule type" value="Genomic_DNA"/>
</dbReference>
<proteinExistence type="predicted"/>
<evidence type="ECO:0008006" key="6">
    <source>
        <dbReference type="Google" id="ProtNLM"/>
    </source>
</evidence>
<gene>
    <name evidence="4" type="ORF">skT53_14660</name>
</gene>
<evidence type="ECO:0000313" key="4">
    <source>
        <dbReference type="EMBL" id="BCJ86481.1"/>
    </source>
</evidence>
<dbReference type="AlphaFoldDB" id="A0A7I8DEZ5"/>
<sequence>MRMLDLFSGIGGISLAASWAGIQTVAFCEIDPFCQKVLAKHWPDVPIFDDVRKINRNALIERGVMKNVSEPAIDLICGGYP</sequence>
<evidence type="ECO:0000313" key="5">
    <source>
        <dbReference type="Proteomes" id="UP000593802"/>
    </source>
</evidence>
<dbReference type="KEGG" id="eff:skT53_14660"/>
<dbReference type="SUPFAM" id="SSF53335">
    <property type="entry name" value="S-adenosyl-L-methionine-dependent methyltransferases"/>
    <property type="match status" value="1"/>
</dbReference>